<dbReference type="Pfam" id="PF01028">
    <property type="entry name" value="Topoisom_I"/>
    <property type="match status" value="1"/>
</dbReference>
<comment type="catalytic activity">
    <reaction evidence="1">
        <text>ATP-independent breakage of single-stranded DNA, followed by passage and rejoining.</text>
        <dbReference type="EC" id="5.6.2.1"/>
    </reaction>
</comment>
<evidence type="ECO:0000313" key="10">
    <source>
        <dbReference type="Proteomes" id="UP000479293"/>
    </source>
</evidence>
<evidence type="ECO:0000259" key="7">
    <source>
        <dbReference type="Pfam" id="PF01028"/>
    </source>
</evidence>
<keyword evidence="6 9" id="KW-0413">Isomerase</keyword>
<dbReference type="Proteomes" id="UP000479293">
    <property type="component" value="Unassembled WGS sequence"/>
</dbReference>
<keyword evidence="5" id="KW-0238">DNA-binding</keyword>
<evidence type="ECO:0000256" key="3">
    <source>
        <dbReference type="ARBA" id="ARBA00012891"/>
    </source>
</evidence>
<dbReference type="Pfam" id="PF21338">
    <property type="entry name" value="Top1B_N_bact"/>
    <property type="match status" value="1"/>
</dbReference>
<organism evidence="9 10">
    <name type="scientific">Salmonirosea aquatica</name>
    <dbReference type="NCBI Taxonomy" id="2654236"/>
    <lineage>
        <taxon>Bacteria</taxon>
        <taxon>Pseudomonadati</taxon>
        <taxon>Bacteroidota</taxon>
        <taxon>Cytophagia</taxon>
        <taxon>Cytophagales</taxon>
        <taxon>Spirosomataceae</taxon>
        <taxon>Salmonirosea</taxon>
    </lineage>
</organism>
<dbReference type="PROSITE" id="PS52038">
    <property type="entry name" value="TOPO_IB_2"/>
    <property type="match status" value="1"/>
</dbReference>
<sequence>MSSALAAVSTALPPLPARDLKKIRKDPVKTAEAVGLHYIDCKVAPGYFRKRAGKGYFYVDDHGVRCRDRKKIERFKALVLPPAWEDVWISKDPKAHLQATGTDEAGRKQYRYHEHWNQIRNTTKYFKLLRFVAVLPELREQVQHDLRSHGDSCAKATALAVRLMEKTCIRVGNLRYRVKNGTSGLTTLDARHVQVKGATIQLKFTGKKSIKHNISLRDRSLARLIQHYKEMPGKRLFQYLNEEGKRKPLQAHHVNQYIREHTCGSFTAKDFRTWMGTITAFEFLRHQEPTASDAALKRTLNACYDEVAEHLGNTRAVCKKYYVHPSVTNSYAENRLQKYAKIATTEESWLSESEQRVAKLLASYG</sequence>
<dbReference type="GO" id="GO:0003917">
    <property type="term" value="F:DNA topoisomerase type I (single strand cut, ATP-independent) activity"/>
    <property type="evidence" value="ECO:0007669"/>
    <property type="project" value="UniProtKB-EC"/>
</dbReference>
<evidence type="ECO:0000313" key="9">
    <source>
        <dbReference type="EMBL" id="MPR36265.1"/>
    </source>
</evidence>
<dbReference type="EMBL" id="WHLY01000002">
    <property type="protein sequence ID" value="MPR36265.1"/>
    <property type="molecule type" value="Genomic_DNA"/>
</dbReference>
<dbReference type="InterPro" id="IPR035447">
    <property type="entry name" value="DNA_topo_I_N_sf"/>
</dbReference>
<gene>
    <name evidence="9" type="ORF">GBK04_23700</name>
</gene>
<dbReference type="PRINTS" id="PR00416">
    <property type="entry name" value="EUTPISMRASEI"/>
</dbReference>
<evidence type="ECO:0000256" key="1">
    <source>
        <dbReference type="ARBA" id="ARBA00000213"/>
    </source>
</evidence>
<keyword evidence="10" id="KW-1185">Reference proteome</keyword>
<dbReference type="AlphaFoldDB" id="A0A7C9F5I1"/>
<name>A0A7C9F5I1_9BACT</name>
<feature type="domain" description="DNA topoisomerase I catalytic core eukaryotic-type" evidence="7">
    <location>
        <begin position="116"/>
        <end position="343"/>
    </location>
</feature>
<evidence type="ECO:0000256" key="5">
    <source>
        <dbReference type="ARBA" id="ARBA00023125"/>
    </source>
</evidence>
<dbReference type="EC" id="5.6.2.1" evidence="3"/>
<dbReference type="SUPFAM" id="SSF55869">
    <property type="entry name" value="DNA topoisomerase I domain"/>
    <property type="match status" value="1"/>
</dbReference>
<evidence type="ECO:0000256" key="6">
    <source>
        <dbReference type="ARBA" id="ARBA00023235"/>
    </source>
</evidence>
<dbReference type="InterPro" id="IPR011010">
    <property type="entry name" value="DNA_brk_join_enz"/>
</dbReference>
<dbReference type="InterPro" id="IPR001631">
    <property type="entry name" value="TopoI"/>
</dbReference>
<accession>A0A7C9F5I1</accession>
<dbReference type="GO" id="GO:0003677">
    <property type="term" value="F:DNA binding"/>
    <property type="evidence" value="ECO:0007669"/>
    <property type="project" value="UniProtKB-KW"/>
</dbReference>
<dbReference type="GO" id="GO:0006265">
    <property type="term" value="P:DNA topological change"/>
    <property type="evidence" value="ECO:0007669"/>
    <property type="project" value="InterPro"/>
</dbReference>
<comment type="similarity">
    <text evidence="2">Belongs to the type IB topoisomerase family.</text>
</comment>
<evidence type="ECO:0000259" key="8">
    <source>
        <dbReference type="Pfam" id="PF21338"/>
    </source>
</evidence>
<comment type="caution">
    <text evidence="9">The sequence shown here is derived from an EMBL/GenBank/DDBJ whole genome shotgun (WGS) entry which is preliminary data.</text>
</comment>
<dbReference type="InterPro" id="IPR013500">
    <property type="entry name" value="TopoI_cat_euk"/>
</dbReference>
<keyword evidence="4" id="KW-0799">Topoisomerase</keyword>
<evidence type="ECO:0000256" key="4">
    <source>
        <dbReference type="ARBA" id="ARBA00023029"/>
    </source>
</evidence>
<dbReference type="Gene3D" id="3.30.66.10">
    <property type="entry name" value="DNA topoisomerase I domain"/>
    <property type="match status" value="1"/>
</dbReference>
<dbReference type="SUPFAM" id="SSF56349">
    <property type="entry name" value="DNA breaking-rejoining enzymes"/>
    <property type="match status" value="1"/>
</dbReference>
<dbReference type="Gene3D" id="1.10.132.120">
    <property type="match status" value="1"/>
</dbReference>
<protein>
    <recommendedName>
        <fullName evidence="3">DNA topoisomerase</fullName>
        <ecNumber evidence="3">5.6.2.1</ecNumber>
    </recommendedName>
</protein>
<dbReference type="InterPro" id="IPR014711">
    <property type="entry name" value="TopoI_cat_a-hlx-sub_euk"/>
</dbReference>
<feature type="domain" description="DNA topoisomerase IB N-terminal" evidence="8">
    <location>
        <begin position="55"/>
        <end position="103"/>
    </location>
</feature>
<evidence type="ECO:0000256" key="2">
    <source>
        <dbReference type="ARBA" id="ARBA00006645"/>
    </source>
</evidence>
<dbReference type="Gene3D" id="3.90.15.10">
    <property type="entry name" value="Topoisomerase I, Chain A, domain 3"/>
    <property type="match status" value="1"/>
</dbReference>
<proteinExistence type="inferred from homology"/>
<dbReference type="InterPro" id="IPR049331">
    <property type="entry name" value="Top1B_N_bact"/>
</dbReference>
<dbReference type="RefSeq" id="WP_152764016.1">
    <property type="nucleotide sequence ID" value="NZ_WHLY01000002.1"/>
</dbReference>
<reference evidence="9 10" key="1">
    <citation type="submission" date="2019-10" db="EMBL/GenBank/DDBJ databases">
        <title>Draft Genome Sequence of Cytophagaceae sp. SJW1-29.</title>
        <authorList>
            <person name="Choi A."/>
        </authorList>
    </citation>
    <scope>NUCLEOTIDE SEQUENCE [LARGE SCALE GENOMIC DNA]</scope>
    <source>
        <strain evidence="9 10">SJW1-29</strain>
    </source>
</reference>